<evidence type="ECO:0000313" key="3">
    <source>
        <dbReference type="EMBL" id="KGG51430.1"/>
    </source>
</evidence>
<gene>
    <name evidence="3" type="ORF">DI09_35p180</name>
</gene>
<dbReference type="RefSeq" id="XP_013237857.1">
    <property type="nucleotide sequence ID" value="XM_013382403.1"/>
</dbReference>
<dbReference type="VEuPathDB" id="MicrosporidiaDB:DI09_35p180"/>
<comment type="caution">
    <text evidence="3">The sequence shown here is derived from an EMBL/GenBank/DDBJ whole genome shotgun (WGS) entry which is preliminary data.</text>
</comment>
<evidence type="ECO:0000256" key="1">
    <source>
        <dbReference type="PROSITE-ProRule" id="PRU00182"/>
    </source>
</evidence>
<dbReference type="SUPFAM" id="SSF55174">
    <property type="entry name" value="Alpha-L RNA-binding motif"/>
    <property type="match status" value="1"/>
</dbReference>
<dbReference type="Pfam" id="PF01479">
    <property type="entry name" value="S4"/>
    <property type="match status" value="1"/>
</dbReference>
<sequence>MRFTPLKDHQLDVFAAEWKSKTLCRLFFNGDVTHRMYRREFNGENFRNIYRTICEMERRVDNVLFRAMLSPSVFEARKLISIGQVYVNGAKIIGHPSLKLKDMDMVQLGPKALKEAIEIHSKNPFMRFWAYQPPYIETNLATGTLTFLRSPKISEIPHPFTRQMIDYFGGYYRSHT</sequence>
<dbReference type="EMBL" id="JMKJ01000288">
    <property type="protein sequence ID" value="KGG51430.1"/>
    <property type="molecule type" value="Genomic_DNA"/>
</dbReference>
<dbReference type="CDD" id="cd00165">
    <property type="entry name" value="S4"/>
    <property type="match status" value="1"/>
</dbReference>
<dbReference type="SMART" id="SM00363">
    <property type="entry name" value="S4"/>
    <property type="match status" value="1"/>
</dbReference>
<evidence type="ECO:0000313" key="4">
    <source>
        <dbReference type="Proteomes" id="UP000029725"/>
    </source>
</evidence>
<proteinExistence type="predicted"/>
<dbReference type="GeneID" id="25259680"/>
<evidence type="ECO:0000259" key="2">
    <source>
        <dbReference type="SMART" id="SM00363"/>
    </source>
</evidence>
<keyword evidence="1" id="KW-0694">RNA-binding</keyword>
<dbReference type="InterPro" id="IPR002942">
    <property type="entry name" value="S4_RNA-bd"/>
</dbReference>
<dbReference type="GO" id="GO:0003723">
    <property type="term" value="F:RNA binding"/>
    <property type="evidence" value="ECO:0007669"/>
    <property type="project" value="UniProtKB-KW"/>
</dbReference>
<dbReference type="AlphaFoldDB" id="A0A098VR74"/>
<name>A0A098VR74_9MICR</name>
<dbReference type="OrthoDB" id="3356781at2759"/>
<dbReference type="Gene3D" id="3.10.290.10">
    <property type="entry name" value="RNA-binding S4 domain"/>
    <property type="match status" value="1"/>
</dbReference>
<dbReference type="HOGENOM" id="CLU_1525539_0_0_1"/>
<keyword evidence="4" id="KW-1185">Reference proteome</keyword>
<reference evidence="3 4" key="1">
    <citation type="submission" date="2014-04" db="EMBL/GenBank/DDBJ databases">
        <title>A new species of microsporidia sheds light on the evolution of extreme parasitism.</title>
        <authorList>
            <person name="Haag K.L."/>
            <person name="James T.Y."/>
            <person name="Larsson R."/>
            <person name="Schaer T.M."/>
            <person name="Refardt D."/>
            <person name="Pombert J.-F."/>
            <person name="Ebert D."/>
        </authorList>
    </citation>
    <scope>NUCLEOTIDE SEQUENCE [LARGE SCALE GENOMIC DNA]</scope>
    <source>
        <strain evidence="3 4">UGP3</strain>
        <tissue evidence="3">Spores</tissue>
    </source>
</reference>
<organism evidence="3 4">
    <name type="scientific">Mitosporidium daphniae</name>
    <dbReference type="NCBI Taxonomy" id="1485682"/>
    <lineage>
        <taxon>Eukaryota</taxon>
        <taxon>Fungi</taxon>
        <taxon>Fungi incertae sedis</taxon>
        <taxon>Microsporidia</taxon>
        <taxon>Mitosporidium</taxon>
    </lineage>
</organism>
<dbReference type="Proteomes" id="UP000029725">
    <property type="component" value="Unassembled WGS sequence"/>
</dbReference>
<accession>A0A098VR74</accession>
<protein>
    <recommendedName>
        <fullName evidence="2">RNA-binding S4 domain-containing protein</fullName>
    </recommendedName>
</protein>
<feature type="domain" description="RNA-binding S4" evidence="2">
    <location>
        <begin position="58"/>
        <end position="118"/>
    </location>
</feature>
<dbReference type="PROSITE" id="PS50889">
    <property type="entry name" value="S4"/>
    <property type="match status" value="1"/>
</dbReference>
<dbReference type="InterPro" id="IPR036986">
    <property type="entry name" value="S4_RNA-bd_sf"/>
</dbReference>